<dbReference type="RefSeq" id="WP_193675342.1">
    <property type="nucleotide sequence ID" value="NZ_JADDIV010000001.1"/>
</dbReference>
<gene>
    <name evidence="6" type="ORF">IM787_04100</name>
</gene>
<evidence type="ECO:0000313" key="7">
    <source>
        <dbReference type="Proteomes" id="UP000806285"/>
    </source>
</evidence>
<proteinExistence type="predicted"/>
<dbReference type="InterPro" id="IPR029063">
    <property type="entry name" value="SAM-dependent_MTases_sf"/>
</dbReference>
<evidence type="ECO:0000313" key="6">
    <source>
        <dbReference type="EMBL" id="MBE7366743.1"/>
    </source>
</evidence>
<feature type="signal peptide" evidence="4">
    <location>
        <begin position="1"/>
        <end position="20"/>
    </location>
</feature>
<evidence type="ECO:0000259" key="5">
    <source>
        <dbReference type="Pfam" id="PF13847"/>
    </source>
</evidence>
<name>A0ABR9RZR2_9BURK</name>
<dbReference type="CDD" id="cd02440">
    <property type="entry name" value="AdoMet_MTases"/>
    <property type="match status" value="1"/>
</dbReference>
<evidence type="ECO:0000256" key="2">
    <source>
        <dbReference type="ARBA" id="ARBA00022679"/>
    </source>
</evidence>
<dbReference type="SUPFAM" id="SSF53335">
    <property type="entry name" value="S-adenosyl-L-methionine-dependent methyltransferases"/>
    <property type="match status" value="1"/>
</dbReference>
<evidence type="ECO:0000256" key="3">
    <source>
        <dbReference type="ARBA" id="ARBA00022691"/>
    </source>
</evidence>
<keyword evidence="4" id="KW-0732">Signal</keyword>
<dbReference type="InterPro" id="IPR026170">
    <property type="entry name" value="FAM173A/B"/>
</dbReference>
<keyword evidence="2" id="KW-0808">Transferase</keyword>
<organism evidence="6 7">
    <name type="scientific">Ramlibacter pallidus</name>
    <dbReference type="NCBI Taxonomy" id="2780087"/>
    <lineage>
        <taxon>Bacteria</taxon>
        <taxon>Pseudomonadati</taxon>
        <taxon>Pseudomonadota</taxon>
        <taxon>Betaproteobacteria</taxon>
        <taxon>Burkholderiales</taxon>
        <taxon>Comamonadaceae</taxon>
        <taxon>Ramlibacter</taxon>
    </lineage>
</organism>
<keyword evidence="7" id="KW-1185">Reference proteome</keyword>
<dbReference type="EMBL" id="JADDIV010000001">
    <property type="protein sequence ID" value="MBE7366743.1"/>
    <property type="molecule type" value="Genomic_DNA"/>
</dbReference>
<keyword evidence="3" id="KW-0949">S-adenosyl-L-methionine</keyword>
<dbReference type="GO" id="GO:0032259">
    <property type="term" value="P:methylation"/>
    <property type="evidence" value="ECO:0007669"/>
    <property type="project" value="UniProtKB-KW"/>
</dbReference>
<evidence type="ECO:0000256" key="4">
    <source>
        <dbReference type="SAM" id="SignalP"/>
    </source>
</evidence>
<dbReference type="Gene3D" id="3.40.50.150">
    <property type="entry name" value="Vaccinia Virus protein VP39"/>
    <property type="match status" value="1"/>
</dbReference>
<comment type="caution">
    <text evidence="6">The sequence shown here is derived from an EMBL/GenBank/DDBJ whole genome shotgun (WGS) entry which is preliminary data.</text>
</comment>
<reference evidence="6 7" key="1">
    <citation type="submission" date="2020-10" db="EMBL/GenBank/DDBJ databases">
        <title>Ramlibacter sp. HM2 16S ribosomal RNA gene Genome sequencing and assembly.</title>
        <authorList>
            <person name="Kang M."/>
        </authorList>
    </citation>
    <scope>NUCLEOTIDE SEQUENCE [LARGE SCALE GENOMIC DNA]</scope>
    <source>
        <strain evidence="6 7">HM2</strain>
    </source>
</reference>
<keyword evidence="1 6" id="KW-0489">Methyltransferase</keyword>
<feature type="chain" id="PRO_5045204098" evidence="4">
    <location>
        <begin position="21"/>
        <end position="273"/>
    </location>
</feature>
<dbReference type="PANTHER" id="PTHR13610:SF11">
    <property type="entry name" value="METHYLTRANSFERASE DOMAIN-CONTAINING PROTEIN"/>
    <property type="match status" value="1"/>
</dbReference>
<dbReference type="PANTHER" id="PTHR13610">
    <property type="entry name" value="METHYLTRANSFERASE DOMAIN-CONTAINING PROTEIN"/>
    <property type="match status" value="1"/>
</dbReference>
<protein>
    <submittedName>
        <fullName evidence="6">Class I SAM-dependent methyltransferase</fullName>
    </submittedName>
</protein>
<evidence type="ECO:0000256" key="1">
    <source>
        <dbReference type="ARBA" id="ARBA00022603"/>
    </source>
</evidence>
<sequence length="273" mass="29454">MKRSAFTLLAGLLFAGAPHAQPTEEVPFITSPDNVTLEMLGLARVGPSDHVIDLGSGDGRIVITAARRFGASGLGVEIVPDLVQQSQRNAREAGVADRVAFREQDLFRTDLAPATVITMYLLPEVNLQLRPALLALKPGTRVVSHDWDMGDWKPDRTTVVPVPDKKVGLEKSSKVHLWVVPARVDGLWCAPPLLGGGSLEFTQSFQQVQGRLARRGRVREGTGRLDGTLLHLETTGDRAMLLEVAGDTLRLADTSQPLPAGTVLFTRARSGSC</sequence>
<dbReference type="InterPro" id="IPR025714">
    <property type="entry name" value="Methyltranfer_dom"/>
</dbReference>
<dbReference type="Proteomes" id="UP000806285">
    <property type="component" value="Unassembled WGS sequence"/>
</dbReference>
<dbReference type="Pfam" id="PF13847">
    <property type="entry name" value="Methyltransf_31"/>
    <property type="match status" value="1"/>
</dbReference>
<accession>A0ABR9RZR2</accession>
<dbReference type="GO" id="GO:0008168">
    <property type="term" value="F:methyltransferase activity"/>
    <property type="evidence" value="ECO:0007669"/>
    <property type="project" value="UniProtKB-KW"/>
</dbReference>
<feature type="domain" description="Methyltransferase" evidence="5">
    <location>
        <begin position="49"/>
        <end position="148"/>
    </location>
</feature>